<keyword evidence="3" id="KW-0808">Transferase</keyword>
<dbReference type="GO" id="GO:0005524">
    <property type="term" value="F:ATP binding"/>
    <property type="evidence" value="ECO:0007669"/>
    <property type="project" value="UniProtKB-KW"/>
</dbReference>
<keyword evidence="6" id="KW-0067">ATP-binding</keyword>
<dbReference type="GeneID" id="94334968"/>
<keyword evidence="5 10" id="KW-0418">Kinase</keyword>
<dbReference type="KEGG" id="bdw:94334968"/>
<evidence type="ECO:0000313" key="10">
    <source>
        <dbReference type="EMBL" id="KAK2197667.1"/>
    </source>
</evidence>
<dbReference type="EC" id="2.7.11.1" evidence="1"/>
<dbReference type="Gene3D" id="1.10.510.10">
    <property type="entry name" value="Transferase(Phosphotransferase) domain 1"/>
    <property type="match status" value="1"/>
</dbReference>
<comment type="catalytic activity">
    <reaction evidence="8">
        <text>L-seryl-[protein] + ATP = O-phospho-L-seryl-[protein] + ADP + H(+)</text>
        <dbReference type="Rhea" id="RHEA:17989"/>
        <dbReference type="Rhea" id="RHEA-COMP:9863"/>
        <dbReference type="Rhea" id="RHEA-COMP:11604"/>
        <dbReference type="ChEBI" id="CHEBI:15378"/>
        <dbReference type="ChEBI" id="CHEBI:29999"/>
        <dbReference type="ChEBI" id="CHEBI:30616"/>
        <dbReference type="ChEBI" id="CHEBI:83421"/>
        <dbReference type="ChEBI" id="CHEBI:456216"/>
        <dbReference type="EC" id="2.7.11.1"/>
    </reaction>
</comment>
<dbReference type="SMART" id="SM00220">
    <property type="entry name" value="S_TKc"/>
    <property type="match status" value="1"/>
</dbReference>
<dbReference type="RefSeq" id="XP_067804509.1">
    <property type="nucleotide sequence ID" value="XM_067945718.1"/>
</dbReference>
<protein>
    <recommendedName>
        <fullName evidence="1">non-specific serine/threonine protein kinase</fullName>
        <ecNumber evidence="1">2.7.11.1</ecNumber>
    </recommendedName>
</protein>
<evidence type="ECO:0000256" key="8">
    <source>
        <dbReference type="ARBA" id="ARBA00048679"/>
    </source>
</evidence>
<dbReference type="Proteomes" id="UP001214638">
    <property type="component" value="Unassembled WGS sequence"/>
</dbReference>
<dbReference type="InterPro" id="IPR000719">
    <property type="entry name" value="Prot_kinase_dom"/>
</dbReference>
<dbReference type="SUPFAM" id="SSF56112">
    <property type="entry name" value="Protein kinase-like (PK-like)"/>
    <property type="match status" value="1"/>
</dbReference>
<dbReference type="PROSITE" id="PS00108">
    <property type="entry name" value="PROTEIN_KINASE_ST"/>
    <property type="match status" value="1"/>
</dbReference>
<evidence type="ECO:0000256" key="3">
    <source>
        <dbReference type="ARBA" id="ARBA00022679"/>
    </source>
</evidence>
<dbReference type="EMBL" id="JALLKP010000001">
    <property type="protein sequence ID" value="KAK2197667.1"/>
    <property type="molecule type" value="Genomic_DNA"/>
</dbReference>
<dbReference type="GO" id="GO:0004674">
    <property type="term" value="F:protein serine/threonine kinase activity"/>
    <property type="evidence" value="ECO:0007669"/>
    <property type="project" value="UniProtKB-KW"/>
</dbReference>
<dbReference type="PANTHER" id="PTHR44899">
    <property type="entry name" value="CAMK FAMILY PROTEIN KINASE"/>
    <property type="match status" value="1"/>
</dbReference>
<dbReference type="Pfam" id="PF00069">
    <property type="entry name" value="Pkinase"/>
    <property type="match status" value="1"/>
</dbReference>
<organism evidence="10 11">
    <name type="scientific">Babesia duncani</name>
    <dbReference type="NCBI Taxonomy" id="323732"/>
    <lineage>
        <taxon>Eukaryota</taxon>
        <taxon>Sar</taxon>
        <taxon>Alveolata</taxon>
        <taxon>Apicomplexa</taxon>
        <taxon>Aconoidasida</taxon>
        <taxon>Piroplasmida</taxon>
        <taxon>Babesiidae</taxon>
        <taxon>Babesia</taxon>
    </lineage>
</organism>
<keyword evidence="4" id="KW-0547">Nucleotide-binding</keyword>
<keyword evidence="11" id="KW-1185">Reference proteome</keyword>
<evidence type="ECO:0000256" key="2">
    <source>
        <dbReference type="ARBA" id="ARBA00022527"/>
    </source>
</evidence>
<feature type="domain" description="Protein kinase" evidence="9">
    <location>
        <begin position="66"/>
        <end position="402"/>
    </location>
</feature>
<comment type="catalytic activity">
    <reaction evidence="7">
        <text>L-threonyl-[protein] + ATP = O-phospho-L-threonyl-[protein] + ADP + H(+)</text>
        <dbReference type="Rhea" id="RHEA:46608"/>
        <dbReference type="Rhea" id="RHEA-COMP:11060"/>
        <dbReference type="Rhea" id="RHEA-COMP:11605"/>
        <dbReference type="ChEBI" id="CHEBI:15378"/>
        <dbReference type="ChEBI" id="CHEBI:30013"/>
        <dbReference type="ChEBI" id="CHEBI:30616"/>
        <dbReference type="ChEBI" id="CHEBI:61977"/>
        <dbReference type="ChEBI" id="CHEBI:456216"/>
        <dbReference type="EC" id="2.7.11.1"/>
    </reaction>
</comment>
<evidence type="ECO:0000256" key="7">
    <source>
        <dbReference type="ARBA" id="ARBA00047899"/>
    </source>
</evidence>
<dbReference type="PANTHER" id="PTHR44899:SF3">
    <property type="entry name" value="SERINE_THREONINE-PROTEIN KINASE NEK1"/>
    <property type="match status" value="1"/>
</dbReference>
<evidence type="ECO:0000256" key="4">
    <source>
        <dbReference type="ARBA" id="ARBA00022741"/>
    </source>
</evidence>
<dbReference type="PROSITE" id="PS50011">
    <property type="entry name" value="PROTEIN_KINASE_DOM"/>
    <property type="match status" value="1"/>
</dbReference>
<evidence type="ECO:0000256" key="5">
    <source>
        <dbReference type="ARBA" id="ARBA00022777"/>
    </source>
</evidence>
<sequence length="402" mass="46219">MVLEEVNVMQYDQTAGDINDNACLPIECFNEVVSGVSGAKFEKFGYEYCGPASSGFSGAGTGTIHYVTNKLTNELCIAKVFDLYLVPSNVLFNNITYGARLAQYLSLSEKFECNHIQKQTSIETTSTNSSDVTNNEPILDEEGMDHNNILKDNDSPKLCNGRKEHMEVLKQITPQVSFLKNLQTPPEIFSEEKMNIVRQLDWFMIDKFTMVLVYEYCKGGELFNKIAQVKKENSQQFSEQYILELFREICLGVSYIHNRNIVHGDLKCCNIFFSNVECTKPKIGDFETARHLKDCTRVTMATTMYMPPEMILDQRCNATYKQDIWALGCILYELATFSHPFKIPCTFNQMREQFCMFTTWKRKLLAKVNKVYNGRVCLLLDRLLEFDPNKRPTIQQVLTLMK</sequence>
<dbReference type="InterPro" id="IPR008271">
    <property type="entry name" value="Ser/Thr_kinase_AS"/>
</dbReference>
<gene>
    <name evidence="10" type="ORF">BdWA1_000670</name>
</gene>
<proteinExistence type="predicted"/>
<dbReference type="AlphaFoldDB" id="A0AAD9UQA1"/>
<evidence type="ECO:0000256" key="6">
    <source>
        <dbReference type="ARBA" id="ARBA00022840"/>
    </source>
</evidence>
<accession>A0AAD9UQA1</accession>
<evidence type="ECO:0000313" key="11">
    <source>
        <dbReference type="Proteomes" id="UP001214638"/>
    </source>
</evidence>
<dbReference type="InterPro" id="IPR011009">
    <property type="entry name" value="Kinase-like_dom_sf"/>
</dbReference>
<reference evidence="10" key="1">
    <citation type="journal article" date="2023" name="Nat. Microbiol.">
        <title>Babesia duncani multi-omics identifies virulence factors and drug targets.</title>
        <authorList>
            <person name="Singh P."/>
            <person name="Lonardi S."/>
            <person name="Liang Q."/>
            <person name="Vydyam P."/>
            <person name="Khabirova E."/>
            <person name="Fang T."/>
            <person name="Gihaz S."/>
            <person name="Thekkiniath J."/>
            <person name="Munshi M."/>
            <person name="Abel S."/>
            <person name="Ciampossin L."/>
            <person name="Batugedara G."/>
            <person name="Gupta M."/>
            <person name="Lu X.M."/>
            <person name="Lenz T."/>
            <person name="Chakravarty S."/>
            <person name="Cornillot E."/>
            <person name="Hu Y."/>
            <person name="Ma W."/>
            <person name="Gonzalez L.M."/>
            <person name="Sanchez S."/>
            <person name="Estrada K."/>
            <person name="Sanchez-Flores A."/>
            <person name="Montero E."/>
            <person name="Harb O.S."/>
            <person name="Le Roch K.G."/>
            <person name="Mamoun C.B."/>
        </authorList>
    </citation>
    <scope>NUCLEOTIDE SEQUENCE</scope>
    <source>
        <strain evidence="10">WA1</strain>
    </source>
</reference>
<name>A0AAD9UQA1_9APIC</name>
<dbReference type="InterPro" id="IPR051131">
    <property type="entry name" value="NEK_Ser/Thr_kinase_NIMA"/>
</dbReference>
<keyword evidence="2" id="KW-0723">Serine/threonine-protein kinase</keyword>
<evidence type="ECO:0000256" key="1">
    <source>
        <dbReference type="ARBA" id="ARBA00012513"/>
    </source>
</evidence>
<evidence type="ECO:0000259" key="9">
    <source>
        <dbReference type="PROSITE" id="PS50011"/>
    </source>
</evidence>
<comment type="caution">
    <text evidence="10">The sequence shown here is derived from an EMBL/GenBank/DDBJ whole genome shotgun (WGS) entry which is preliminary data.</text>
</comment>